<name>A0A1S2PEN0_9ACTN</name>
<dbReference type="Proteomes" id="UP000179642">
    <property type="component" value="Unassembled WGS sequence"/>
</dbReference>
<organism evidence="2 3">
    <name type="scientific">Streptomyces monashensis</name>
    <dbReference type="NCBI Taxonomy" id="1678012"/>
    <lineage>
        <taxon>Bacteria</taxon>
        <taxon>Bacillati</taxon>
        <taxon>Actinomycetota</taxon>
        <taxon>Actinomycetes</taxon>
        <taxon>Kitasatosporales</taxon>
        <taxon>Streptomycetaceae</taxon>
        <taxon>Streptomyces</taxon>
    </lineage>
</organism>
<evidence type="ECO:0000313" key="3">
    <source>
        <dbReference type="Proteomes" id="UP000179642"/>
    </source>
</evidence>
<gene>
    <name evidence="2" type="ORF">BIV23_39355</name>
</gene>
<feature type="signal peptide" evidence="1">
    <location>
        <begin position="1"/>
        <end position="20"/>
    </location>
</feature>
<proteinExistence type="predicted"/>
<evidence type="ECO:0000313" key="2">
    <source>
        <dbReference type="EMBL" id="OIJ91855.1"/>
    </source>
</evidence>
<dbReference type="AlphaFoldDB" id="A0A1S2PEN0"/>
<comment type="caution">
    <text evidence="2">The sequence shown here is derived from an EMBL/GenBank/DDBJ whole genome shotgun (WGS) entry which is preliminary data.</text>
</comment>
<feature type="chain" id="PRO_5039695506" description="Secreted protein" evidence="1">
    <location>
        <begin position="21"/>
        <end position="119"/>
    </location>
</feature>
<accession>A0A1S2PEN0</accession>
<sequence length="119" mass="12579">MPLAGSVWAILAWATSTWSALGGGTTAETSPWALSLSRQVGFPALSRTMCPPAGSAVPRSTPASASARLLTRLLWKSEPLQVDRAPGVQRVEQRLVCDGARGLQAHRVRSVTWSQPSGS</sequence>
<dbReference type="EMBL" id="MLYO01000082">
    <property type="protein sequence ID" value="OIJ91855.1"/>
    <property type="molecule type" value="Genomic_DNA"/>
</dbReference>
<reference evidence="2 3" key="1">
    <citation type="submission" date="2016-10" db="EMBL/GenBank/DDBJ databases">
        <title>Genome sequence of Streptomyces sp. MUSC 1.</title>
        <authorList>
            <person name="Lee L.-H."/>
            <person name="Ser H.-L."/>
            <person name="Law J.W.-F."/>
        </authorList>
    </citation>
    <scope>NUCLEOTIDE SEQUENCE [LARGE SCALE GENOMIC DNA]</scope>
    <source>
        <strain evidence="2 3">MUSC 1</strain>
    </source>
</reference>
<evidence type="ECO:0008006" key="4">
    <source>
        <dbReference type="Google" id="ProtNLM"/>
    </source>
</evidence>
<evidence type="ECO:0000256" key="1">
    <source>
        <dbReference type="SAM" id="SignalP"/>
    </source>
</evidence>
<keyword evidence="3" id="KW-1185">Reference proteome</keyword>
<protein>
    <recommendedName>
        <fullName evidence="4">Secreted protein</fullName>
    </recommendedName>
</protein>
<keyword evidence="1" id="KW-0732">Signal</keyword>